<proteinExistence type="predicted"/>
<accession>A0A9W5NMF1</accession>
<organism evidence="1 2">
    <name type="scientific">Bacillus cereus (strain VD014)</name>
    <dbReference type="NCBI Taxonomy" id="1053223"/>
    <lineage>
        <taxon>Bacteria</taxon>
        <taxon>Bacillati</taxon>
        <taxon>Bacillota</taxon>
        <taxon>Bacilli</taxon>
        <taxon>Bacillales</taxon>
        <taxon>Bacillaceae</taxon>
        <taxon>Bacillus</taxon>
        <taxon>Bacillus cereus group</taxon>
    </lineage>
</organism>
<dbReference type="Proteomes" id="UP000006607">
    <property type="component" value="Unassembled WGS sequence"/>
</dbReference>
<comment type="caution">
    <text evidence="1">The sequence shown here is derived from an EMBL/GenBank/DDBJ whole genome shotgun (WGS) entry which is preliminary data.</text>
</comment>
<dbReference type="AlphaFoldDB" id="A0A9W5NMF1"/>
<dbReference type="RefSeq" id="WP_002164336.1">
    <property type="nucleotide sequence ID" value="NZ_JH792026.1"/>
</dbReference>
<dbReference type="EMBL" id="AHER01000061">
    <property type="protein sequence ID" value="EJR12477.1"/>
    <property type="molecule type" value="Genomic_DNA"/>
</dbReference>
<evidence type="ECO:0000313" key="1">
    <source>
        <dbReference type="EMBL" id="EJR12477.1"/>
    </source>
</evidence>
<gene>
    <name evidence="1" type="ORF">IIA_05670</name>
</gene>
<evidence type="ECO:0000313" key="2">
    <source>
        <dbReference type="Proteomes" id="UP000006607"/>
    </source>
</evidence>
<name>A0A9W5NMF1_BACC8</name>
<protein>
    <submittedName>
        <fullName evidence="1">Uncharacterized protein</fullName>
    </submittedName>
</protein>
<reference evidence="1" key="1">
    <citation type="submission" date="2012-04" db="EMBL/GenBank/DDBJ databases">
        <title>The Genome Sequence of Bacillus cereus VD014.</title>
        <authorList>
            <consortium name="The Broad Institute Genome Sequencing Platform"/>
            <consortium name="The Broad Institute Genome Sequencing Center for Infectious Disease"/>
            <person name="Feldgarden M."/>
            <person name="Van der Auwera G.A."/>
            <person name="Mahillon J."/>
            <person name="Duprez V."/>
            <person name="Timmery S."/>
            <person name="Mattelet C."/>
            <person name="Dierick K."/>
            <person name="Sun M."/>
            <person name="Yu Z."/>
            <person name="Zhu L."/>
            <person name="Hu X."/>
            <person name="Shank E.B."/>
            <person name="Swiecicka I."/>
            <person name="Hansen B.M."/>
            <person name="Andrup L."/>
            <person name="Young S.K."/>
            <person name="Zeng Q."/>
            <person name="Gargeya S."/>
            <person name="Fitzgerald M."/>
            <person name="Haas B."/>
            <person name="Abouelleil A."/>
            <person name="Alvarado L."/>
            <person name="Arachchi H.M."/>
            <person name="Berlin A."/>
            <person name="Chapman S.B."/>
            <person name="Goldberg J."/>
            <person name="Griggs A."/>
            <person name="Gujja S."/>
            <person name="Hansen M."/>
            <person name="Howarth C."/>
            <person name="Imamovic A."/>
            <person name="Larimer J."/>
            <person name="McCowen C."/>
            <person name="Montmayeur A."/>
            <person name="Murphy C."/>
            <person name="Neiman D."/>
            <person name="Pearson M."/>
            <person name="Priest M."/>
            <person name="Roberts A."/>
            <person name="Saif S."/>
            <person name="Shea T."/>
            <person name="Sisk P."/>
            <person name="Sykes S."/>
            <person name="Wortman J."/>
            <person name="Nusbaum C."/>
            <person name="Birren B."/>
        </authorList>
    </citation>
    <scope>NUCLEOTIDE SEQUENCE</scope>
    <source>
        <strain evidence="1">VD014</strain>
    </source>
</reference>
<sequence length="48" mass="5529">MAETEIAYVPLIRIVTLKSEGSKSRKRLEFPGLFFTLEDFLVSKSYCD</sequence>